<dbReference type="Pfam" id="PF25137">
    <property type="entry name" value="ADH_Fe_C"/>
    <property type="match status" value="1"/>
</dbReference>
<gene>
    <name evidence="4" type="ORF">BO99DRAFT_401919</name>
</gene>
<dbReference type="GO" id="GO:0005739">
    <property type="term" value="C:mitochondrion"/>
    <property type="evidence" value="ECO:0007669"/>
    <property type="project" value="TreeGrafter"/>
</dbReference>
<dbReference type="CDD" id="cd08192">
    <property type="entry name" value="MAR-like"/>
    <property type="match status" value="1"/>
</dbReference>
<dbReference type="GO" id="GO:0046872">
    <property type="term" value="F:metal ion binding"/>
    <property type="evidence" value="ECO:0007669"/>
    <property type="project" value="InterPro"/>
</dbReference>
<organism evidence="4 5">
    <name type="scientific">Aspergillus violaceofuscus (strain CBS 115571)</name>
    <dbReference type="NCBI Taxonomy" id="1450538"/>
    <lineage>
        <taxon>Eukaryota</taxon>
        <taxon>Fungi</taxon>
        <taxon>Dikarya</taxon>
        <taxon>Ascomycota</taxon>
        <taxon>Pezizomycotina</taxon>
        <taxon>Eurotiomycetes</taxon>
        <taxon>Eurotiomycetidae</taxon>
        <taxon>Eurotiales</taxon>
        <taxon>Aspergillaceae</taxon>
        <taxon>Aspergillus</taxon>
    </lineage>
</organism>
<dbReference type="Gene3D" id="1.20.1090.10">
    <property type="entry name" value="Dehydroquinate synthase-like - alpha domain"/>
    <property type="match status" value="1"/>
</dbReference>
<dbReference type="AlphaFoldDB" id="A0A2V5HG52"/>
<dbReference type="InterPro" id="IPR018211">
    <property type="entry name" value="ADH_Fe_CS"/>
</dbReference>
<feature type="domain" description="Alcohol dehydrogenase iron-type/glycerol dehydrogenase GldA" evidence="2">
    <location>
        <begin position="18"/>
        <end position="193"/>
    </location>
</feature>
<keyword evidence="1" id="KW-0560">Oxidoreductase</keyword>
<evidence type="ECO:0000259" key="2">
    <source>
        <dbReference type="Pfam" id="PF00465"/>
    </source>
</evidence>
<dbReference type="STRING" id="1450538.A0A2V5HG52"/>
<dbReference type="InterPro" id="IPR001670">
    <property type="entry name" value="ADH_Fe/GldA"/>
</dbReference>
<dbReference type="PANTHER" id="PTHR11496:SF107">
    <property type="entry name" value="ALCOHOL DEHYDROGENASE, PUTATIVE (AFU_ORTHOLOGUE AFUA_1G06800)-RELATED"/>
    <property type="match status" value="1"/>
</dbReference>
<evidence type="ECO:0000313" key="4">
    <source>
        <dbReference type="EMBL" id="PYI20313.1"/>
    </source>
</evidence>
<dbReference type="Gene3D" id="3.40.50.1970">
    <property type="match status" value="1"/>
</dbReference>
<protein>
    <submittedName>
        <fullName evidence="4">Maleylacetate reductase</fullName>
    </submittedName>
</protein>
<sequence length="402" mass="43649">MRERIQQLDIEGCDGHDAIFEASYLDDIPAALTEWKASRVLLVVSTSLDTKTSVIRDLEKSLSSYQVYKKVGVGSHSPYGDIIDIARRVQDRDIQAVVSIGSGSYSDACKIAVMLSATLPSGFGEDEMEALVDQKRGLAGPDTVKAPVTKLICVPTSLSAGEWNSYASGTNATGKKQHYMHPEGAPSLILMDPTVARTTPSHLWLASGMRAVDHFVESLCRPECHEEAATHIKKGLPLLVRGLKEYHEGQEEGNEDELLKGIAESQRGSRDALIPFIKWKIPMGASHAIGHQLGSVAGVQHGVTSCILLPPTLRFTLDKTEAAQEAILQIFNEVLGCHEAEAADAVHRFVKLLGLPSRLSEVGVTQEEQLHKIAELTLTDALAHNKALPDKEGILEILNMAK</sequence>
<accession>A0A2V5HG52</accession>
<proteinExistence type="predicted"/>
<evidence type="ECO:0000313" key="5">
    <source>
        <dbReference type="Proteomes" id="UP000249829"/>
    </source>
</evidence>
<name>A0A2V5HG52_ASPV1</name>
<dbReference type="GO" id="GO:0004022">
    <property type="term" value="F:alcohol dehydrogenase (NAD+) activity"/>
    <property type="evidence" value="ECO:0007669"/>
    <property type="project" value="TreeGrafter"/>
</dbReference>
<dbReference type="Pfam" id="PF00465">
    <property type="entry name" value="Fe-ADH"/>
    <property type="match status" value="1"/>
</dbReference>
<dbReference type="EMBL" id="KZ825126">
    <property type="protein sequence ID" value="PYI20313.1"/>
    <property type="molecule type" value="Genomic_DNA"/>
</dbReference>
<keyword evidence="5" id="KW-1185">Reference proteome</keyword>
<evidence type="ECO:0000256" key="1">
    <source>
        <dbReference type="ARBA" id="ARBA00023002"/>
    </source>
</evidence>
<dbReference type="OMA" id="TLCNPEC"/>
<dbReference type="InterPro" id="IPR056798">
    <property type="entry name" value="ADH_Fe_C"/>
</dbReference>
<dbReference type="PROSITE" id="PS00060">
    <property type="entry name" value="ADH_IRON_2"/>
    <property type="match status" value="1"/>
</dbReference>
<reference evidence="4 5" key="1">
    <citation type="submission" date="2018-02" db="EMBL/GenBank/DDBJ databases">
        <title>The genomes of Aspergillus section Nigri reveals drivers in fungal speciation.</title>
        <authorList>
            <consortium name="DOE Joint Genome Institute"/>
            <person name="Vesth T.C."/>
            <person name="Nybo J."/>
            <person name="Theobald S."/>
            <person name="Brandl J."/>
            <person name="Frisvad J.C."/>
            <person name="Nielsen K.F."/>
            <person name="Lyhne E.K."/>
            <person name="Kogle M.E."/>
            <person name="Kuo A."/>
            <person name="Riley R."/>
            <person name="Clum A."/>
            <person name="Nolan M."/>
            <person name="Lipzen A."/>
            <person name="Salamov A."/>
            <person name="Henrissat B."/>
            <person name="Wiebenga A."/>
            <person name="De vries R.P."/>
            <person name="Grigoriev I.V."/>
            <person name="Mortensen U.H."/>
            <person name="Andersen M.R."/>
            <person name="Baker S.E."/>
        </authorList>
    </citation>
    <scope>NUCLEOTIDE SEQUENCE [LARGE SCALE GENOMIC DNA]</scope>
    <source>
        <strain evidence="4 5">CBS 115571</strain>
    </source>
</reference>
<dbReference type="Proteomes" id="UP000249829">
    <property type="component" value="Unassembled WGS sequence"/>
</dbReference>
<evidence type="ECO:0000259" key="3">
    <source>
        <dbReference type="Pfam" id="PF25137"/>
    </source>
</evidence>
<dbReference type="InterPro" id="IPR039697">
    <property type="entry name" value="Alcohol_dehydrogenase_Fe"/>
</dbReference>
<feature type="domain" description="Fe-containing alcohol dehydrogenase-like C-terminal" evidence="3">
    <location>
        <begin position="283"/>
        <end position="400"/>
    </location>
</feature>
<dbReference type="PANTHER" id="PTHR11496">
    <property type="entry name" value="ALCOHOL DEHYDROGENASE"/>
    <property type="match status" value="1"/>
</dbReference>
<dbReference type="SUPFAM" id="SSF56796">
    <property type="entry name" value="Dehydroquinate synthase-like"/>
    <property type="match status" value="1"/>
</dbReference>